<dbReference type="InterPro" id="IPR014748">
    <property type="entry name" value="Enoyl-CoA_hydra_C"/>
</dbReference>
<dbReference type="InterPro" id="IPR051683">
    <property type="entry name" value="Enoyl-CoA_Hydratase/Isomerase"/>
</dbReference>
<dbReference type="Proteomes" id="UP001365846">
    <property type="component" value="Unassembled WGS sequence"/>
</dbReference>
<evidence type="ECO:0000313" key="3">
    <source>
        <dbReference type="Proteomes" id="UP001365846"/>
    </source>
</evidence>
<comment type="similarity">
    <text evidence="1">Belongs to the enoyl-CoA hydratase/isomerase family.</text>
</comment>
<dbReference type="Pfam" id="PF00378">
    <property type="entry name" value="ECH_1"/>
    <property type="match status" value="1"/>
</dbReference>
<comment type="caution">
    <text evidence="2">The sequence shown here is derived from an EMBL/GenBank/DDBJ whole genome shotgun (WGS) entry which is preliminary data.</text>
</comment>
<dbReference type="SUPFAM" id="SSF52096">
    <property type="entry name" value="ClpP/crotonase"/>
    <property type="match status" value="1"/>
</dbReference>
<dbReference type="CDD" id="cd06558">
    <property type="entry name" value="crotonase-like"/>
    <property type="match status" value="1"/>
</dbReference>
<reference evidence="2 3" key="1">
    <citation type="submission" date="2024-03" db="EMBL/GenBank/DDBJ databases">
        <title>Novel species of the genus Variovorax.</title>
        <authorList>
            <person name="Liu Q."/>
            <person name="Xin Y.-H."/>
        </authorList>
    </citation>
    <scope>NUCLEOTIDE SEQUENCE [LARGE SCALE GENOMIC DNA]</scope>
    <source>
        <strain evidence="2 3">KACC 18899</strain>
    </source>
</reference>
<dbReference type="Gene3D" id="1.10.12.10">
    <property type="entry name" value="Lyase 2-enoyl-coa Hydratase, Chain A, domain 2"/>
    <property type="match status" value="1"/>
</dbReference>
<dbReference type="Gene3D" id="3.90.226.10">
    <property type="entry name" value="2-enoyl-CoA Hydratase, Chain A, domain 1"/>
    <property type="match status" value="1"/>
</dbReference>
<accession>A0ABU8VLX7</accession>
<sequence length="259" mass="27972">MSQQLLIEDIGRVRRITLNAPERRNPLSFVQARDLLSALEQAAAAPEVSAVILTGAGSTFCVGGDQKDFQAGFKKRSPEVLSDYPPLEIFRLARNYRKPLIAAVNGAALGGGLGITCLAHMAVASETATFGIPEIKLGIFPLTVVPVVRPVLGDRLTYELSLTGRVLTAQEALQHNIVNKVVPAAELQQAALDMAAKVSEFSPLALRLGIEGLQVSADMDFEAAVNYLNAMRTIFFDSEDLLEGATAFLEKRKPVWQGR</sequence>
<gene>
    <name evidence="2" type="ORF">WKW77_26410</name>
</gene>
<dbReference type="EMBL" id="JBBKZU010000014">
    <property type="protein sequence ID" value="MEJ8814635.1"/>
    <property type="molecule type" value="Genomic_DNA"/>
</dbReference>
<organism evidence="2 3">
    <name type="scientific">Variovorax ureilyticus</name>
    <dbReference type="NCBI Taxonomy" id="1836198"/>
    <lineage>
        <taxon>Bacteria</taxon>
        <taxon>Pseudomonadati</taxon>
        <taxon>Pseudomonadota</taxon>
        <taxon>Betaproteobacteria</taxon>
        <taxon>Burkholderiales</taxon>
        <taxon>Comamonadaceae</taxon>
        <taxon>Variovorax</taxon>
    </lineage>
</organism>
<dbReference type="InterPro" id="IPR001753">
    <property type="entry name" value="Enoyl-CoA_hydra/iso"/>
</dbReference>
<dbReference type="PANTHER" id="PTHR42964">
    <property type="entry name" value="ENOYL-COA HYDRATASE"/>
    <property type="match status" value="1"/>
</dbReference>
<evidence type="ECO:0000256" key="1">
    <source>
        <dbReference type="ARBA" id="ARBA00005254"/>
    </source>
</evidence>
<protein>
    <submittedName>
        <fullName evidence="2">Enoyl-CoA hydratase/isomerase family protein</fullName>
    </submittedName>
</protein>
<dbReference type="PANTHER" id="PTHR42964:SF1">
    <property type="entry name" value="POLYKETIDE BIOSYNTHESIS ENOYL-COA HYDRATASE PKSH-RELATED"/>
    <property type="match status" value="1"/>
</dbReference>
<keyword evidence="3" id="KW-1185">Reference proteome</keyword>
<dbReference type="RefSeq" id="WP_340359865.1">
    <property type="nucleotide sequence ID" value="NZ_JBBKZU010000014.1"/>
</dbReference>
<proteinExistence type="inferred from homology"/>
<evidence type="ECO:0000313" key="2">
    <source>
        <dbReference type="EMBL" id="MEJ8814635.1"/>
    </source>
</evidence>
<name>A0ABU8VLX7_9BURK</name>
<dbReference type="InterPro" id="IPR029045">
    <property type="entry name" value="ClpP/crotonase-like_dom_sf"/>
</dbReference>